<accession>A0A0F7KS00</accession>
<dbReference type="EMBL" id="CP011452">
    <property type="protein sequence ID" value="AKH42042.1"/>
    <property type="molecule type" value="Genomic_DNA"/>
</dbReference>
<name>A0A0F7KS00_9SPHN</name>
<dbReference type="Gene3D" id="3.20.20.370">
    <property type="entry name" value="Glycoside hydrolase/deacetylase"/>
    <property type="match status" value="1"/>
</dbReference>
<dbReference type="SUPFAM" id="SSF88713">
    <property type="entry name" value="Glycoside hydrolase/deacetylase"/>
    <property type="match status" value="1"/>
</dbReference>
<evidence type="ECO:0000313" key="1">
    <source>
        <dbReference type="EMBL" id="AKH42042.1"/>
    </source>
</evidence>
<keyword evidence="2" id="KW-1185">Reference proteome</keyword>
<dbReference type="InterPro" id="IPR011330">
    <property type="entry name" value="Glyco_hydro/deAcase_b/a-brl"/>
</dbReference>
<gene>
    <name evidence="1" type="ORF">WYH_00994</name>
</gene>
<dbReference type="RefSeq" id="WP_046902951.1">
    <property type="nucleotide sequence ID" value="NZ_CP011452.2"/>
</dbReference>
<organism evidence="1 2">
    <name type="scientific">Croceibacterium atlanticum</name>
    <dbReference type="NCBI Taxonomy" id="1267766"/>
    <lineage>
        <taxon>Bacteria</taxon>
        <taxon>Pseudomonadati</taxon>
        <taxon>Pseudomonadota</taxon>
        <taxon>Alphaproteobacteria</taxon>
        <taxon>Sphingomonadales</taxon>
        <taxon>Erythrobacteraceae</taxon>
        <taxon>Croceibacterium</taxon>
    </lineage>
</organism>
<proteinExistence type="predicted"/>
<sequence length="324" mass="35282">MTRFYFTIDTEYEAGHAMRHGKAGRAENFTRSICGRTDAGDVGIFYQMDMFDRCGLKGVFFIDPMPALLWGTAAIADIVGPVVERGHDVQLHIHTEWLDLAGSANPLGSRRGTNIKDFHFEDQCVLIDWARAQLQAAGAPRPLAFRAGNYGANDDTLRALAELGFTHDSSHTPGMAGSACEISLGPDHRRPMDHLGITEVPIGCVGDVITGLRHAQLTALSLVELVAAARHAMDAGLADFTLVSHSFELLCRDRRRINKIVRRRFDLFCQALAAMEGIETACFTMNPPKPGSADSLRPALPPSAMRNGSRMAEQAVSNMLYGSG</sequence>
<dbReference type="CDD" id="cd10933">
    <property type="entry name" value="CE4_u9"/>
    <property type="match status" value="1"/>
</dbReference>
<dbReference type="KEGG" id="aay:WYH_00994"/>
<dbReference type="PATRIC" id="fig|1267766.3.peg.999"/>
<dbReference type="STRING" id="1267766.WYH_00994"/>
<reference evidence="1" key="1">
    <citation type="submission" date="2015-05" db="EMBL/GenBank/DDBJ databases">
        <title>The complete genome of Altererythrobacter atlanticus strain 26DY36.</title>
        <authorList>
            <person name="Wu Y.-H."/>
            <person name="Cheng H."/>
            <person name="Wu X.-W."/>
        </authorList>
    </citation>
    <scope>NUCLEOTIDE SEQUENCE [LARGE SCALE GENOMIC DNA]</scope>
    <source>
        <strain evidence="1">26DY36</strain>
    </source>
</reference>
<dbReference type="Proteomes" id="UP000034392">
    <property type="component" value="Chromosome"/>
</dbReference>
<dbReference type="GO" id="GO:0005975">
    <property type="term" value="P:carbohydrate metabolic process"/>
    <property type="evidence" value="ECO:0007669"/>
    <property type="project" value="InterPro"/>
</dbReference>
<dbReference type="AlphaFoldDB" id="A0A0F7KS00"/>
<evidence type="ECO:0000313" key="2">
    <source>
        <dbReference type="Proteomes" id="UP000034392"/>
    </source>
</evidence>
<protein>
    <submittedName>
        <fullName evidence="1">Uncharacterized protein</fullName>
    </submittedName>
</protein>
<dbReference type="OrthoDB" id="7419255at2"/>